<sequence>MEKKDFKNLISTYIRVILGFVGISSSLLITLLITYYFQFFATASDLGSLSPTQLSYIDQNLIFIIISIFTFISSLFISLLLFARFSFSDREINPSRIVFLLRSIMAFIFVGFVFLVLSLFSFLMVFIPNKQFIFSVFILAIFILFIVIFMIYIRYYL</sequence>
<keyword evidence="1" id="KW-0472">Membrane</keyword>
<dbReference type="EMBL" id="LAZR01005077">
    <property type="protein sequence ID" value="KKN03061.1"/>
    <property type="molecule type" value="Genomic_DNA"/>
</dbReference>
<accession>A0A0F9PPP4</accession>
<dbReference type="AlphaFoldDB" id="A0A0F9PPP4"/>
<protein>
    <submittedName>
        <fullName evidence="2">Uncharacterized protein</fullName>
    </submittedName>
</protein>
<reference evidence="2" key="1">
    <citation type="journal article" date="2015" name="Nature">
        <title>Complex archaea that bridge the gap between prokaryotes and eukaryotes.</title>
        <authorList>
            <person name="Spang A."/>
            <person name="Saw J.H."/>
            <person name="Jorgensen S.L."/>
            <person name="Zaremba-Niedzwiedzka K."/>
            <person name="Martijn J."/>
            <person name="Lind A.E."/>
            <person name="van Eijk R."/>
            <person name="Schleper C."/>
            <person name="Guy L."/>
            <person name="Ettema T.J."/>
        </authorList>
    </citation>
    <scope>NUCLEOTIDE SEQUENCE</scope>
</reference>
<keyword evidence="1" id="KW-1133">Transmembrane helix</keyword>
<comment type="caution">
    <text evidence="2">The sequence shown here is derived from an EMBL/GenBank/DDBJ whole genome shotgun (WGS) entry which is preliminary data.</text>
</comment>
<evidence type="ECO:0000256" key="1">
    <source>
        <dbReference type="SAM" id="Phobius"/>
    </source>
</evidence>
<feature type="transmembrane region" description="Helical" evidence="1">
    <location>
        <begin position="132"/>
        <end position="153"/>
    </location>
</feature>
<proteinExistence type="predicted"/>
<feature type="transmembrane region" description="Helical" evidence="1">
    <location>
        <begin position="61"/>
        <end position="83"/>
    </location>
</feature>
<feature type="transmembrane region" description="Helical" evidence="1">
    <location>
        <begin position="12"/>
        <end position="41"/>
    </location>
</feature>
<keyword evidence="1" id="KW-0812">Transmembrane</keyword>
<organism evidence="2">
    <name type="scientific">marine sediment metagenome</name>
    <dbReference type="NCBI Taxonomy" id="412755"/>
    <lineage>
        <taxon>unclassified sequences</taxon>
        <taxon>metagenomes</taxon>
        <taxon>ecological metagenomes</taxon>
    </lineage>
</organism>
<feature type="transmembrane region" description="Helical" evidence="1">
    <location>
        <begin position="104"/>
        <end position="126"/>
    </location>
</feature>
<evidence type="ECO:0000313" key="2">
    <source>
        <dbReference type="EMBL" id="KKN03061.1"/>
    </source>
</evidence>
<name>A0A0F9PPP4_9ZZZZ</name>
<gene>
    <name evidence="2" type="ORF">LCGC14_1111470</name>
</gene>